<dbReference type="Gene3D" id="2.60.120.260">
    <property type="entry name" value="Galactose-binding domain-like"/>
    <property type="match status" value="1"/>
</dbReference>
<dbReference type="GO" id="GO:0005829">
    <property type="term" value="C:cytosol"/>
    <property type="evidence" value="ECO:0007669"/>
    <property type="project" value="TreeGrafter"/>
</dbReference>
<organism evidence="5 6">
    <name type="scientific">Mangrovihabitans endophyticus</name>
    <dbReference type="NCBI Taxonomy" id="1751298"/>
    <lineage>
        <taxon>Bacteria</taxon>
        <taxon>Bacillati</taxon>
        <taxon>Actinomycetota</taxon>
        <taxon>Actinomycetes</taxon>
        <taxon>Micromonosporales</taxon>
        <taxon>Micromonosporaceae</taxon>
        <taxon>Mangrovihabitans</taxon>
    </lineage>
</organism>
<proteinExistence type="predicted"/>
<dbReference type="PANTHER" id="PTHR12143">
    <property type="entry name" value="PEPTIDE N-GLYCANASE PNGASE -RELATED"/>
    <property type="match status" value="1"/>
</dbReference>
<dbReference type="InterPro" id="IPR012939">
    <property type="entry name" value="Glyco_hydro_92"/>
</dbReference>
<dbReference type="GO" id="GO:0000224">
    <property type="term" value="F:peptide-N4-(N-acetyl-beta-glucosaminyl)asparagine amidase activity"/>
    <property type="evidence" value="ECO:0007669"/>
    <property type="project" value="TreeGrafter"/>
</dbReference>
<dbReference type="SUPFAM" id="SSF48208">
    <property type="entry name" value="Six-hairpin glycosidases"/>
    <property type="match status" value="1"/>
</dbReference>
<dbReference type="Pfam" id="PF07971">
    <property type="entry name" value="Glyco_hydro_92"/>
    <property type="match status" value="1"/>
</dbReference>
<dbReference type="InterPro" id="IPR014718">
    <property type="entry name" value="GH-type_carb-bd"/>
</dbReference>
<dbReference type="SUPFAM" id="SSF49785">
    <property type="entry name" value="Galactose-binding domain-like"/>
    <property type="match status" value="1"/>
</dbReference>
<reference evidence="5" key="1">
    <citation type="journal article" date="2014" name="Int. J. Syst. Evol. Microbiol.">
        <title>Complete genome sequence of Corynebacterium casei LMG S-19264T (=DSM 44701T), isolated from a smear-ripened cheese.</title>
        <authorList>
            <consortium name="US DOE Joint Genome Institute (JGI-PGF)"/>
            <person name="Walter F."/>
            <person name="Albersmeier A."/>
            <person name="Kalinowski J."/>
            <person name="Ruckert C."/>
        </authorList>
    </citation>
    <scope>NUCLEOTIDE SEQUENCE</scope>
    <source>
        <strain evidence="5">CGMCC 4.7299</strain>
    </source>
</reference>
<evidence type="ECO:0000256" key="1">
    <source>
        <dbReference type="SAM" id="MobiDB-lite"/>
    </source>
</evidence>
<dbReference type="PANTHER" id="PTHR12143:SF43">
    <property type="entry name" value="PUTATIVE-RELATED"/>
    <property type="match status" value="1"/>
</dbReference>
<reference evidence="5" key="2">
    <citation type="submission" date="2020-09" db="EMBL/GenBank/DDBJ databases">
        <authorList>
            <person name="Sun Q."/>
            <person name="Zhou Y."/>
        </authorList>
    </citation>
    <scope>NUCLEOTIDE SEQUENCE</scope>
    <source>
        <strain evidence="5">CGMCC 4.7299</strain>
    </source>
</reference>
<dbReference type="InterPro" id="IPR005887">
    <property type="entry name" value="GH92_a_mannosidase_put"/>
</dbReference>
<keyword evidence="6" id="KW-1185">Reference proteome</keyword>
<feature type="signal peptide" evidence="2">
    <location>
        <begin position="1"/>
        <end position="19"/>
    </location>
</feature>
<dbReference type="AlphaFoldDB" id="A0A8J3FQJ2"/>
<dbReference type="Gene3D" id="3.30.2080.10">
    <property type="entry name" value="GH92 mannosidase domain"/>
    <property type="match status" value="1"/>
</dbReference>
<dbReference type="GO" id="GO:0005975">
    <property type="term" value="P:carbohydrate metabolic process"/>
    <property type="evidence" value="ECO:0007669"/>
    <property type="project" value="InterPro"/>
</dbReference>
<sequence>MFVLVAGLAVAVPAAPAVAAATGFATGFETGDPQPTWQDSVESSSGVGGYCCGLTGMESGTRRELAHTGAAALMYSGTDQSATTSYSYNRIFDVDVAVTATTTLSYWLYPQSGGNLDVAVDLVFTDGSHLRDSAAVDQHGVRMHPADQGGGYVLTFDIWNNVTSRIGAVAAGKTVDRILIGYDQPRNTGTFRGYLDDLSIAADGATLADLVDTRRGSNSDSGYSHGNTFPAATVPHGFNFWTPVTQGNSDGWLYQYGSSTVQGFAISHEPSPWIADYAQLQVMPMTGGVKSTPDARKSTFSHADEVARPHYYKTRLNTYGITAEMTPTDHDGVLRFQFPAASDAVILFDTIDSAGGSIAVDRGARTISGYTDHKGQKLYFWATVDTAIADSGTISGQGATSWIRFATTSGQQVTLKMGTSFISVDQAAANLAQEVGGKSFDTVRDEAAATWNAALGRIGIEGATNERLVTFYSNLYRTYMYPNNRSEMVGGVRKYQSPYDQAVHEGQMYVNNGFWDTSRAAWPLYTVLTPTLAGQMLDGFVNAYKEGGWTPRWSGPWNIGAMVGSNQDLAFADAYVKGVRNFDYTAAYASMVKNATVYSDWAPNGRIGNQVSIFKGYVPTDTASESASWTLEDANDDFGIAAMAAALGKNEDAAYFRNQALDYANLFSPSVGFFRGKQSNGSWRTSDADFKPNLWGCEFTEGAPWHYATPAPQDPQGMAGLYGGRAQLAAKIDAVFAAPRDYLPGCYGGVIHEMREAYDANLGQYAHANEPIHHMIYMYDYAGVPAKAQDRVRTVLTTQYDSGAGTGNGYLGDEDNGQMSAWYVFSALGFYPARMGSTDYTIGAPLHPKATIALENGHTFTVSAPGVSDTNRYIQSATLNGTPYTKNYLTHADLLAGGTLEFTMGPRPSSWGTAAADLPPSMTTGTDGPRQLTDRATGGTLTVSGENPPNEGKVSLTDDTSLTKWLTVAGTATLTDRLTGQATVRQYTLTSANDYAERDPKSWTLQGSNDGSSWTTLDTRSNVDFAFRRQTRAFVIPGSPGAYSRYRLQITANHGATMTQLAEWELLG</sequence>
<dbReference type="Gene3D" id="1.20.1610.10">
    <property type="entry name" value="alpha-1,2-mannosidases domains"/>
    <property type="match status" value="1"/>
</dbReference>
<dbReference type="FunFam" id="3.30.2080.10:FF:000001">
    <property type="entry name" value="Alpha-1,2-mannosidase subfamily"/>
    <property type="match status" value="1"/>
</dbReference>
<dbReference type="Proteomes" id="UP000656042">
    <property type="component" value="Unassembled WGS sequence"/>
</dbReference>
<feature type="domain" description="Glycosyl hydrolase family 92" evidence="3">
    <location>
        <begin position="426"/>
        <end position="906"/>
    </location>
</feature>
<evidence type="ECO:0000313" key="6">
    <source>
        <dbReference type="Proteomes" id="UP000656042"/>
    </source>
</evidence>
<evidence type="ECO:0000313" key="5">
    <source>
        <dbReference type="EMBL" id="GGL01303.1"/>
    </source>
</evidence>
<dbReference type="InterPro" id="IPR050883">
    <property type="entry name" value="PNGase"/>
</dbReference>
<dbReference type="GO" id="GO:0030246">
    <property type="term" value="F:carbohydrate binding"/>
    <property type="evidence" value="ECO:0007669"/>
    <property type="project" value="InterPro"/>
</dbReference>
<dbReference type="Gene3D" id="1.20.1050.60">
    <property type="entry name" value="alpha-1,2-mannosidase"/>
    <property type="match status" value="1"/>
</dbReference>
<gene>
    <name evidence="5" type="ORF">GCM10012284_39830</name>
</gene>
<name>A0A8J3FQJ2_9ACTN</name>
<keyword evidence="2" id="KW-0732">Signal</keyword>
<feature type="chain" id="PRO_5035256523" description="Alpha-1,2-mannosidase" evidence="2">
    <location>
        <begin position="20"/>
        <end position="1068"/>
    </location>
</feature>
<protein>
    <recommendedName>
        <fullName evidence="7">Alpha-1,2-mannosidase</fullName>
    </recommendedName>
</protein>
<dbReference type="InterPro" id="IPR008979">
    <property type="entry name" value="Galactose-bd-like_sf"/>
</dbReference>
<accession>A0A8J3FQJ2</accession>
<evidence type="ECO:0000259" key="3">
    <source>
        <dbReference type="Pfam" id="PF07971"/>
    </source>
</evidence>
<dbReference type="GO" id="GO:0006516">
    <property type="term" value="P:glycoprotein catabolic process"/>
    <property type="evidence" value="ECO:0007669"/>
    <property type="project" value="TreeGrafter"/>
</dbReference>
<dbReference type="Gene3D" id="2.70.98.10">
    <property type="match status" value="1"/>
</dbReference>
<dbReference type="Pfam" id="PF17678">
    <property type="entry name" value="Glyco_hydro_92N"/>
    <property type="match status" value="1"/>
</dbReference>
<feature type="domain" description="Glycosyl hydrolase family 92 N-terminal" evidence="4">
    <location>
        <begin position="211"/>
        <end position="420"/>
    </location>
</feature>
<evidence type="ECO:0000256" key="2">
    <source>
        <dbReference type="SAM" id="SignalP"/>
    </source>
</evidence>
<dbReference type="NCBIfam" id="TIGR01180">
    <property type="entry name" value="aman2_put"/>
    <property type="match status" value="1"/>
</dbReference>
<evidence type="ECO:0008006" key="7">
    <source>
        <dbReference type="Google" id="ProtNLM"/>
    </source>
</evidence>
<dbReference type="EMBL" id="BMMX01000019">
    <property type="protein sequence ID" value="GGL01303.1"/>
    <property type="molecule type" value="Genomic_DNA"/>
</dbReference>
<feature type="region of interest" description="Disordered" evidence="1">
    <location>
        <begin position="911"/>
        <end position="956"/>
    </location>
</feature>
<dbReference type="InterPro" id="IPR008928">
    <property type="entry name" value="6-hairpin_glycosidase_sf"/>
</dbReference>
<dbReference type="InterPro" id="IPR041371">
    <property type="entry name" value="GH92_N"/>
</dbReference>
<evidence type="ECO:0000259" key="4">
    <source>
        <dbReference type="Pfam" id="PF17678"/>
    </source>
</evidence>
<comment type="caution">
    <text evidence="5">The sequence shown here is derived from an EMBL/GenBank/DDBJ whole genome shotgun (WGS) entry which is preliminary data.</text>
</comment>